<gene>
    <name evidence="1" type="ORF">GlitD10_1267</name>
</gene>
<reference evidence="1 2" key="1">
    <citation type="submission" date="2016-10" db="EMBL/GenBank/DDBJ databases">
        <title>Description of Gloeomargarita lithophora gen. nov., sp. nov., a thylakoid-bearing basal-branching cyanobacterium with intracellular carbonates, and proposal for Gloeomargaritales ord. nov.</title>
        <authorList>
            <person name="Moreira D."/>
            <person name="Tavera R."/>
            <person name="Benzerara K."/>
            <person name="Skouri-Panet F."/>
            <person name="Couradeau E."/>
            <person name="Gerard E."/>
            <person name="Loussert C."/>
            <person name="Novelo E."/>
            <person name="Zivanovic Y."/>
            <person name="Lopez-Garcia P."/>
        </authorList>
    </citation>
    <scope>NUCLEOTIDE SEQUENCE [LARGE SCALE GENOMIC DNA]</scope>
    <source>
        <strain evidence="1 2">D10</strain>
    </source>
</reference>
<dbReference type="KEGG" id="glt:GlitD10_1267"/>
<dbReference type="Proteomes" id="UP000180235">
    <property type="component" value="Chromosome"/>
</dbReference>
<protein>
    <submittedName>
        <fullName evidence="1">ISSoc13, transposase orfA</fullName>
    </submittedName>
</protein>
<evidence type="ECO:0000313" key="1">
    <source>
        <dbReference type="EMBL" id="APB33587.1"/>
    </source>
</evidence>
<dbReference type="AlphaFoldDB" id="A0A1J0ACE5"/>
<organism evidence="1 2">
    <name type="scientific">Gloeomargarita lithophora Alchichica-D10</name>
    <dbReference type="NCBI Taxonomy" id="1188229"/>
    <lineage>
        <taxon>Bacteria</taxon>
        <taxon>Bacillati</taxon>
        <taxon>Cyanobacteriota</taxon>
        <taxon>Cyanophyceae</taxon>
        <taxon>Gloeomargaritales</taxon>
        <taxon>Gloeomargaritaceae</taxon>
        <taxon>Gloeomargarita</taxon>
    </lineage>
</organism>
<keyword evidence="2" id="KW-1185">Reference proteome</keyword>
<evidence type="ECO:0000313" key="2">
    <source>
        <dbReference type="Proteomes" id="UP000180235"/>
    </source>
</evidence>
<name>A0A1J0ACE5_9CYAN</name>
<proteinExistence type="predicted"/>
<accession>A0A1J0ACE5</accession>
<sequence length="51" mass="5927">MQTEDRVNIGKEAGCKRFIEVVLWMARSGAPWRYLPEVQPFLFIKGCNNNI</sequence>
<dbReference type="EMBL" id="CP017675">
    <property type="protein sequence ID" value="APB33587.1"/>
    <property type="molecule type" value="Genomic_DNA"/>
</dbReference>